<dbReference type="PANTHER" id="PTHR40446">
    <property type="entry name" value="N-ACETYLGLUCOSAMINE-1-PHOSPHODIESTER ALPHA-N-ACETYLGLUCOSAMINIDASE"/>
    <property type="match status" value="1"/>
</dbReference>
<proteinExistence type="predicted"/>
<comment type="caution">
    <text evidence="4">The sequence shown here is derived from an EMBL/GenBank/DDBJ whole genome shotgun (WGS) entry which is preliminary data.</text>
</comment>
<sequence>MLQTKYFLKIILTALLILLPVQAWAATVNKMRYSSSPTRVRIVLDTDEKVKYKDEKQGSSIVVNIDAAVAKEMSEKVKDPIIKSVVLKKDGRKASKLVVSLNKEQQYKVFALQQPNRIVLDIYRILVTKNTVNQGKGLQYTFWQDDMEGLPIQMHILEVAPNSDYKILPFSGAIDRNGRGRLLKAVNTLGAKAAVNASYFDTSGWIIGNLKIDGEWLGMEDKARSAFVIADGKPQIMKDLAYNGSVMLPALGVKLHVKGINRERIAEDVVIYTHYFGPSTRTNSFGCEVRIKDGKVAEISKAGNLRIDKNSVIVSAHGTNAKILEQLQIGDRASVQQTLGDTVADKAEVVLGAGPMLVEDGKRNVRSVSEQIAGDIAYGRAPRTAIGVKKDGTVVILVADGRRTNSVGMTLDEVARYMIKLGAVSALNFDGGGSSEMVLNNKILNNPSDGNERAVSVGLGLFSKKN</sequence>
<evidence type="ECO:0000259" key="3">
    <source>
        <dbReference type="Pfam" id="PF11741"/>
    </source>
</evidence>
<dbReference type="PANTHER" id="PTHR40446:SF2">
    <property type="entry name" value="N-ACETYLGLUCOSAMINE-1-PHOSPHODIESTER ALPHA-N-ACETYLGLUCOSAMINIDASE"/>
    <property type="match status" value="1"/>
</dbReference>
<dbReference type="Proteomes" id="UP000484547">
    <property type="component" value="Unassembled WGS sequence"/>
</dbReference>
<dbReference type="OrthoDB" id="9816453at2"/>
<evidence type="ECO:0000259" key="2">
    <source>
        <dbReference type="Pfam" id="PF09992"/>
    </source>
</evidence>
<organism evidence="4 7">
    <name type="scientific">Phascolarctobacterium faecium</name>
    <dbReference type="NCBI Taxonomy" id="33025"/>
    <lineage>
        <taxon>Bacteria</taxon>
        <taxon>Bacillati</taxon>
        <taxon>Bacillota</taxon>
        <taxon>Negativicutes</taxon>
        <taxon>Acidaminococcales</taxon>
        <taxon>Acidaminococcaceae</taxon>
        <taxon>Phascolarctobacterium</taxon>
    </lineage>
</organism>
<feature type="chain" id="PRO_5031429828" evidence="1">
    <location>
        <begin position="26"/>
        <end position="466"/>
    </location>
</feature>
<keyword evidence="1" id="KW-0732">Signal</keyword>
<reference evidence="6 7" key="1">
    <citation type="journal article" date="2019" name="Nat. Med.">
        <title>A library of human gut bacterial isolates paired with longitudinal multiomics data enables mechanistic microbiome research.</title>
        <authorList>
            <person name="Poyet M."/>
            <person name="Groussin M."/>
            <person name="Gibbons S.M."/>
            <person name="Avila-Pacheco J."/>
            <person name="Jiang X."/>
            <person name="Kearney S.M."/>
            <person name="Perrotta A.R."/>
            <person name="Berdy B."/>
            <person name="Zhao S."/>
            <person name="Lieberman T.D."/>
            <person name="Swanson P.K."/>
            <person name="Smith M."/>
            <person name="Roesemann S."/>
            <person name="Alexander J.E."/>
            <person name="Rich S.A."/>
            <person name="Livny J."/>
            <person name="Vlamakis H."/>
            <person name="Clish C."/>
            <person name="Bullock K."/>
            <person name="Deik A."/>
            <person name="Scott J."/>
            <person name="Pierce K.A."/>
            <person name="Xavier R.J."/>
            <person name="Alm E.J."/>
        </authorList>
    </citation>
    <scope>NUCLEOTIDE SEQUENCE [LARGE SCALE GENOMIC DNA]</scope>
    <source>
        <strain evidence="4 7">BIOML-A13</strain>
        <strain evidence="5 6">BIOML-A3</strain>
    </source>
</reference>
<evidence type="ECO:0000313" key="7">
    <source>
        <dbReference type="Proteomes" id="UP000484547"/>
    </source>
</evidence>
<gene>
    <name evidence="4" type="ORF">GMD11_08150</name>
    <name evidence="5" type="ORF">GMD18_07805</name>
</gene>
<keyword evidence="6" id="KW-1185">Reference proteome</keyword>
<dbReference type="InterPro" id="IPR018711">
    <property type="entry name" value="NAGPA"/>
</dbReference>
<feature type="signal peptide" evidence="1">
    <location>
        <begin position="1"/>
        <end position="25"/>
    </location>
</feature>
<evidence type="ECO:0000313" key="5">
    <source>
        <dbReference type="EMBL" id="MTU04298.1"/>
    </source>
</evidence>
<evidence type="ECO:0000313" key="6">
    <source>
        <dbReference type="Proteomes" id="UP000443070"/>
    </source>
</evidence>
<evidence type="ECO:0000256" key="1">
    <source>
        <dbReference type="SAM" id="SignalP"/>
    </source>
</evidence>
<feature type="domain" description="AMIN" evidence="3">
    <location>
        <begin position="89"/>
        <end position="122"/>
    </location>
</feature>
<dbReference type="Gene3D" id="2.60.40.3500">
    <property type="match status" value="1"/>
</dbReference>
<dbReference type="RefSeq" id="WP_113077758.1">
    <property type="nucleotide sequence ID" value="NZ_CATWQF010000003.1"/>
</dbReference>
<accession>A0A7X3BVX7</accession>
<feature type="domain" description="Phosphodiester glycosidase" evidence="2">
    <location>
        <begin position="286"/>
        <end position="462"/>
    </location>
</feature>
<name>A0A7X3BVX7_9FIRM</name>
<dbReference type="Proteomes" id="UP000443070">
    <property type="component" value="Unassembled WGS sequence"/>
</dbReference>
<dbReference type="Pfam" id="PF11741">
    <property type="entry name" value="AMIN"/>
    <property type="match status" value="1"/>
</dbReference>
<evidence type="ECO:0000313" key="4">
    <source>
        <dbReference type="EMBL" id="MTT76234.1"/>
    </source>
</evidence>
<dbReference type="AlphaFoldDB" id="A0A7X3BVX7"/>
<dbReference type="Pfam" id="PF09992">
    <property type="entry name" value="NAGPA"/>
    <property type="match status" value="1"/>
</dbReference>
<dbReference type="InterPro" id="IPR021731">
    <property type="entry name" value="AMIN_dom"/>
</dbReference>
<dbReference type="EMBL" id="WNBW01000005">
    <property type="protein sequence ID" value="MTU04298.1"/>
    <property type="molecule type" value="Genomic_DNA"/>
</dbReference>
<protein>
    <submittedName>
        <fullName evidence="4">AMIN domain-containing protein</fullName>
    </submittedName>
</protein>
<dbReference type="EMBL" id="WNBM01000005">
    <property type="protein sequence ID" value="MTT76234.1"/>
    <property type="molecule type" value="Genomic_DNA"/>
</dbReference>